<dbReference type="Proteomes" id="UP000003081">
    <property type="component" value="Unassembled WGS sequence"/>
</dbReference>
<gene>
    <name evidence="1" type="ORF">CLP_3615</name>
</gene>
<accession>C4IE33</accession>
<evidence type="ECO:0000313" key="2">
    <source>
        <dbReference type="Proteomes" id="UP000003081"/>
    </source>
</evidence>
<dbReference type="PANTHER" id="PTHR33747:SF1">
    <property type="entry name" value="ADENYLATE CYCLASE-ASSOCIATED CAP C-TERMINAL DOMAIN-CONTAINING PROTEIN"/>
    <property type="match status" value="1"/>
</dbReference>
<sequence>MITRVYVKCPVCGKITLVRYQMGFLEEHPIRFRCGNCGISIEGKYYKHDGIKFQNGIVIINKEEKVDYVIASSGELLTDKLEKVVNFEQTIKPGPFIGAMMIMEENGYEKLKEQLLSVLDFRDKFAYSIQNINDLYFRNTHIDLLKNELRKILPIKGFPLENKLDILRAVRHVNIIPFISFMGDEFESIDNFLISKIMYILNNNIEELEKFSKYLYDDGLLYSWEKQISVMYSQMLQQLNKFIPIINLQYYNITLDQAEKDYAITTVSFEEIEQLYVNLYELIADVIPLVVGMDNILERNDFQLLKTGHPIVKKGGVPIISLDELVNIKEKGIRVNYIDGSGVFEKLIYGKLDKDVRNSIGHFNYENEDVFNQTIKFKHLKNANRTVEKSLIRICSEIWDMYLTLFSLSELIYNLKRINLNLQGIKVSKLEVMDFDLKKQTKNVNKKIGRNDPCPCGSGKKYKKCCGANK</sequence>
<protein>
    <submittedName>
        <fullName evidence="1">SEC-C motif domain protein</fullName>
    </submittedName>
</protein>
<reference evidence="1 2" key="1">
    <citation type="submission" date="2009-08" db="EMBL/GenBank/DDBJ databases">
        <authorList>
            <person name="Shrivastava S."/>
            <person name="Brinkac L.B."/>
            <person name="Brown J.L."/>
            <person name="Bruce D.B."/>
            <person name="Detter C."/>
            <person name="Green L.D."/>
            <person name="Munk C.A."/>
            <person name="Rogers Y.C."/>
            <person name="Tapia R."/>
            <person name="Sims D.R."/>
            <person name="Smith L.A."/>
            <person name="Smith T.J."/>
            <person name="Sutton G."/>
            <person name="Brettin T."/>
        </authorList>
    </citation>
    <scope>NUCLEOTIDE SEQUENCE [LARGE SCALE GENOMIC DNA]</scope>
    <source>
        <strain evidence="2">E4 str. BoNT E BL5262</strain>
    </source>
</reference>
<dbReference type="EMBL" id="ACOM01000004">
    <property type="protein sequence ID" value="EEP55103.1"/>
    <property type="molecule type" value="Genomic_DNA"/>
</dbReference>
<organism evidence="1 2">
    <name type="scientific">Clostridium butyricum E4 str. BoNT E BL5262</name>
    <dbReference type="NCBI Taxonomy" id="632245"/>
    <lineage>
        <taxon>Bacteria</taxon>
        <taxon>Bacillati</taxon>
        <taxon>Bacillota</taxon>
        <taxon>Clostridia</taxon>
        <taxon>Eubacteriales</taxon>
        <taxon>Clostridiaceae</taxon>
        <taxon>Clostridium</taxon>
    </lineage>
</organism>
<dbReference type="SUPFAM" id="SSF103642">
    <property type="entry name" value="Sec-C motif"/>
    <property type="match status" value="1"/>
</dbReference>
<dbReference type="RefSeq" id="WP_003411749.1">
    <property type="nucleotide sequence ID" value="NZ_ACOM01000004.1"/>
</dbReference>
<dbReference type="HOGENOM" id="CLU_046244_0_0_9"/>
<keyword evidence="2" id="KW-1185">Reference proteome</keyword>
<dbReference type="PANTHER" id="PTHR33747">
    <property type="entry name" value="UPF0225 PROTEIN SCO1677"/>
    <property type="match status" value="1"/>
</dbReference>
<dbReference type="AlphaFoldDB" id="C4IE33"/>
<name>C4IE33_CLOBU</name>
<dbReference type="Pfam" id="PF02810">
    <property type="entry name" value="SEC-C"/>
    <property type="match status" value="1"/>
</dbReference>
<dbReference type="Gene3D" id="3.10.450.50">
    <property type="match status" value="1"/>
</dbReference>
<comment type="caution">
    <text evidence="1">The sequence shown here is derived from an EMBL/GenBank/DDBJ whole genome shotgun (WGS) entry which is preliminary data.</text>
</comment>
<dbReference type="InterPro" id="IPR004027">
    <property type="entry name" value="SEC_C_motif"/>
</dbReference>
<evidence type="ECO:0000313" key="1">
    <source>
        <dbReference type="EMBL" id="EEP55103.1"/>
    </source>
</evidence>
<proteinExistence type="predicted"/>
<dbReference type="eggNOG" id="COG0653">
    <property type="taxonomic scope" value="Bacteria"/>
</dbReference>